<feature type="transmembrane region" description="Helical" evidence="5">
    <location>
        <begin position="268"/>
        <end position="288"/>
    </location>
</feature>
<keyword evidence="3 5" id="KW-1133">Transmembrane helix</keyword>
<dbReference type="Gene3D" id="1.20.1420.30">
    <property type="entry name" value="NCX, central ion-binding region"/>
    <property type="match status" value="1"/>
</dbReference>
<dbReference type="InterPro" id="IPR004481">
    <property type="entry name" value="K/Na/Ca-exchanger"/>
</dbReference>
<keyword evidence="8" id="KW-1185">Reference proteome</keyword>
<feature type="domain" description="Sodium/calcium exchanger membrane region" evidence="6">
    <location>
        <begin position="174"/>
        <end position="311"/>
    </location>
</feature>
<evidence type="ECO:0000256" key="3">
    <source>
        <dbReference type="ARBA" id="ARBA00022989"/>
    </source>
</evidence>
<dbReference type="PANTHER" id="PTHR10846:SF8">
    <property type="entry name" value="INNER MEMBRANE PROTEIN YRBG"/>
    <property type="match status" value="1"/>
</dbReference>
<dbReference type="RefSeq" id="WP_035887059.1">
    <property type="nucleotide sequence ID" value="NZ_JNCF01000004.1"/>
</dbReference>
<dbReference type="NCBIfam" id="TIGR00367">
    <property type="entry name" value="calcium/sodium antiporter"/>
    <property type="match status" value="1"/>
</dbReference>
<accession>A0A0A2SWM7</accession>
<dbReference type="InterPro" id="IPR004837">
    <property type="entry name" value="NaCa_Exmemb"/>
</dbReference>
<dbReference type="OrthoDB" id="9794225at2"/>
<proteinExistence type="predicted"/>
<keyword evidence="2 5" id="KW-0812">Transmembrane</keyword>
<evidence type="ECO:0000256" key="4">
    <source>
        <dbReference type="ARBA" id="ARBA00023136"/>
    </source>
</evidence>
<dbReference type="Proteomes" id="UP000054422">
    <property type="component" value="Unassembled WGS sequence"/>
</dbReference>
<evidence type="ECO:0000256" key="5">
    <source>
        <dbReference type="SAM" id="Phobius"/>
    </source>
</evidence>
<dbReference type="GO" id="GO:0008273">
    <property type="term" value="F:calcium, potassium:sodium antiporter activity"/>
    <property type="evidence" value="ECO:0007669"/>
    <property type="project" value="TreeGrafter"/>
</dbReference>
<name>A0A0A2SWM7_9GAMM</name>
<dbReference type="GO" id="GO:0005262">
    <property type="term" value="F:calcium channel activity"/>
    <property type="evidence" value="ECO:0007669"/>
    <property type="project" value="TreeGrafter"/>
</dbReference>
<evidence type="ECO:0000259" key="6">
    <source>
        <dbReference type="Pfam" id="PF01699"/>
    </source>
</evidence>
<feature type="transmembrane region" description="Helical" evidence="5">
    <location>
        <begin position="129"/>
        <end position="146"/>
    </location>
</feature>
<feature type="transmembrane region" description="Helical" evidence="5">
    <location>
        <begin position="236"/>
        <end position="256"/>
    </location>
</feature>
<sequence length="319" mass="34450">MNFILNLIISFIALLWAANHLVTGASRLALRLQLSPLIIGITIVAMGTSAPELFVSIISALKDKTDLAVGNAIGSSIANIGLILGITIFIKPTSLAHNKLKEAYPILVIIMLFVYSLILDGYLGKIDGCFFLLGCIAVICYLIYLVNQSHKKDLLVNQFRSAVLSYRSTPANLFSIGLGLLIIPISSKYIVYNASEIALWAGLSELTIGLTIIAIGTSLPELSTALVAAIKGEETLAIGTILGSNIYNLLLILAFPGLLNPTKISSVVLWRDMPAMILITFLLFLSHYQKKSSSWLGGVLLLVYFSYLVSLIIKTHGSP</sequence>
<evidence type="ECO:0000313" key="7">
    <source>
        <dbReference type="EMBL" id="KGP64136.1"/>
    </source>
</evidence>
<dbReference type="STRING" id="1498499.EP47_10030"/>
<dbReference type="GO" id="GO:0005886">
    <property type="term" value="C:plasma membrane"/>
    <property type="evidence" value="ECO:0007669"/>
    <property type="project" value="TreeGrafter"/>
</dbReference>
<reference evidence="7 8" key="1">
    <citation type="submission" date="2014-05" db="EMBL/GenBank/DDBJ databases">
        <authorList>
            <person name="Rizzardi K."/>
            <person name="Winiecka-Krusnell J."/>
            <person name="Ramliden M."/>
            <person name="Alm E."/>
            <person name="Andersson S."/>
            <person name="Byfors S."/>
        </authorList>
    </citation>
    <scope>NUCLEOTIDE SEQUENCE [LARGE SCALE GENOMIC DNA]</scope>
    <source>
        <strain evidence="7 8">LEGN</strain>
    </source>
</reference>
<feature type="transmembrane region" description="Helical" evidence="5">
    <location>
        <begin position="103"/>
        <end position="122"/>
    </location>
</feature>
<feature type="domain" description="Sodium/calcium exchanger membrane region" evidence="6">
    <location>
        <begin position="5"/>
        <end position="147"/>
    </location>
</feature>
<organism evidence="7 8">
    <name type="scientific">Legionella norrlandica</name>
    <dbReference type="NCBI Taxonomy" id="1498499"/>
    <lineage>
        <taxon>Bacteria</taxon>
        <taxon>Pseudomonadati</taxon>
        <taxon>Pseudomonadota</taxon>
        <taxon>Gammaproteobacteria</taxon>
        <taxon>Legionellales</taxon>
        <taxon>Legionellaceae</taxon>
        <taxon>Legionella</taxon>
    </lineage>
</organism>
<dbReference type="AlphaFoldDB" id="A0A0A2SWM7"/>
<protein>
    <submittedName>
        <fullName evidence="7">Sodium:calcium antiporter</fullName>
    </submittedName>
</protein>
<evidence type="ECO:0000256" key="1">
    <source>
        <dbReference type="ARBA" id="ARBA00004141"/>
    </source>
</evidence>
<feature type="transmembrane region" description="Helical" evidence="5">
    <location>
        <begin position="166"/>
        <end position="185"/>
    </location>
</feature>
<dbReference type="Pfam" id="PF01699">
    <property type="entry name" value="Na_Ca_ex"/>
    <property type="match status" value="2"/>
</dbReference>
<evidence type="ECO:0000313" key="8">
    <source>
        <dbReference type="Proteomes" id="UP000054422"/>
    </source>
</evidence>
<evidence type="ECO:0000256" key="2">
    <source>
        <dbReference type="ARBA" id="ARBA00022692"/>
    </source>
</evidence>
<keyword evidence="4 5" id="KW-0472">Membrane</keyword>
<comment type="subcellular location">
    <subcellularLocation>
        <location evidence="1">Membrane</location>
        <topology evidence="1">Multi-pass membrane protein</topology>
    </subcellularLocation>
</comment>
<feature type="transmembrane region" description="Helical" evidence="5">
    <location>
        <begin position="67"/>
        <end position="91"/>
    </location>
</feature>
<dbReference type="InterPro" id="IPR044880">
    <property type="entry name" value="NCX_ion-bd_dom_sf"/>
</dbReference>
<dbReference type="PANTHER" id="PTHR10846">
    <property type="entry name" value="SODIUM/POTASSIUM/CALCIUM EXCHANGER"/>
    <property type="match status" value="1"/>
</dbReference>
<feature type="transmembrane region" description="Helical" evidence="5">
    <location>
        <begin position="34"/>
        <end position="55"/>
    </location>
</feature>
<gene>
    <name evidence="7" type="ORF">EP47_10030</name>
</gene>
<dbReference type="GO" id="GO:0006874">
    <property type="term" value="P:intracellular calcium ion homeostasis"/>
    <property type="evidence" value="ECO:0007669"/>
    <property type="project" value="TreeGrafter"/>
</dbReference>
<dbReference type="EMBL" id="JNCF01000004">
    <property type="protein sequence ID" value="KGP64136.1"/>
    <property type="molecule type" value="Genomic_DNA"/>
</dbReference>
<feature type="transmembrane region" description="Helical" evidence="5">
    <location>
        <begin position="294"/>
        <end position="313"/>
    </location>
</feature>
<comment type="caution">
    <text evidence="7">The sequence shown here is derived from an EMBL/GenBank/DDBJ whole genome shotgun (WGS) entry which is preliminary data.</text>
</comment>
<feature type="transmembrane region" description="Helical" evidence="5">
    <location>
        <begin position="197"/>
        <end position="216"/>
    </location>
</feature>